<evidence type="ECO:0000256" key="8">
    <source>
        <dbReference type="ARBA" id="ARBA00022989"/>
    </source>
</evidence>
<keyword evidence="15" id="KW-1185">Reference proteome</keyword>
<keyword evidence="6 13" id="KW-0812">Transmembrane</keyword>
<dbReference type="NCBIfam" id="TIGR02970">
    <property type="entry name" value="succ_dehyd_cytB"/>
    <property type="match status" value="1"/>
</dbReference>
<dbReference type="InterPro" id="IPR034804">
    <property type="entry name" value="SQR/QFR_C/D"/>
</dbReference>
<dbReference type="GeneID" id="76462668"/>
<keyword evidence="7 12" id="KW-0479">Metal-binding</keyword>
<dbReference type="InterPro" id="IPR000701">
    <property type="entry name" value="SuccDH_FuR_B_TM-su"/>
</dbReference>
<evidence type="ECO:0000256" key="4">
    <source>
        <dbReference type="ARBA" id="ARBA00020076"/>
    </source>
</evidence>
<evidence type="ECO:0000313" key="15">
    <source>
        <dbReference type="Proteomes" id="UP000000374"/>
    </source>
</evidence>
<comment type="function">
    <text evidence="1">Membrane-anchoring subunit of succinate dehydrogenase (SDH).</text>
</comment>
<accession>A1WR00</accession>
<evidence type="ECO:0000256" key="6">
    <source>
        <dbReference type="ARBA" id="ARBA00022692"/>
    </source>
</evidence>
<gene>
    <name evidence="14" type="ordered locus">Veis_4354</name>
</gene>
<name>A1WR00_VEREI</name>
<dbReference type="eggNOG" id="COG2009">
    <property type="taxonomic scope" value="Bacteria"/>
</dbReference>
<dbReference type="HOGENOM" id="CLU_094691_2_0_4"/>
<dbReference type="OrthoDB" id="9799441at2"/>
<dbReference type="SUPFAM" id="SSF81343">
    <property type="entry name" value="Fumarate reductase respiratory complex transmembrane subunits"/>
    <property type="match status" value="1"/>
</dbReference>
<dbReference type="Pfam" id="PF01127">
    <property type="entry name" value="Sdh_cyt"/>
    <property type="match status" value="1"/>
</dbReference>
<keyword evidence="14" id="KW-0560">Oxidoreductase</keyword>
<dbReference type="CDD" id="cd03499">
    <property type="entry name" value="SQR_TypeC_SdhC"/>
    <property type="match status" value="1"/>
</dbReference>
<dbReference type="Proteomes" id="UP000000374">
    <property type="component" value="Chromosome"/>
</dbReference>
<sequence>MTKTAPERPEFRNLHLLQDLRTYRLPAAGWVSILHRVSGLAMFLLLPFIVWMFDTSLSSEISFARFTAIFKAGAGVVPGWCFKLLALALIWSFLHHFCAGLRHLWLDIHHAAATREFGRRSALAVLALSLALTLVLGAKLFGMY</sequence>
<comment type="subunit">
    <text evidence="11">Part of an enzyme complex containing four subunits: a flavoprotein, an iron-sulfur protein, plus two membrane-anchoring proteins, SdhC and SdhD. The complex can form homotrimers.</text>
</comment>
<dbReference type="Gene3D" id="1.20.1300.10">
    <property type="entry name" value="Fumarate reductase/succinate dehydrogenase, transmembrane subunit"/>
    <property type="match status" value="1"/>
</dbReference>
<dbReference type="AlphaFoldDB" id="A1WR00"/>
<evidence type="ECO:0000256" key="1">
    <source>
        <dbReference type="ARBA" id="ARBA00004050"/>
    </source>
</evidence>
<dbReference type="PIRSF" id="PIRSF000178">
    <property type="entry name" value="SDH_cyt_b560"/>
    <property type="match status" value="1"/>
</dbReference>
<evidence type="ECO:0000256" key="2">
    <source>
        <dbReference type="ARBA" id="ARBA00004370"/>
    </source>
</evidence>
<evidence type="ECO:0000256" key="3">
    <source>
        <dbReference type="ARBA" id="ARBA00007244"/>
    </source>
</evidence>
<proteinExistence type="inferred from homology"/>
<dbReference type="EMBL" id="CP000542">
    <property type="protein sequence ID" value="ABM60057.1"/>
    <property type="molecule type" value="Genomic_DNA"/>
</dbReference>
<reference evidence="15" key="1">
    <citation type="submission" date="2006-12" db="EMBL/GenBank/DDBJ databases">
        <title>Complete sequence of chromosome 1 of Verminephrobacter eiseniae EF01-2.</title>
        <authorList>
            <person name="Copeland A."/>
            <person name="Lucas S."/>
            <person name="Lapidus A."/>
            <person name="Barry K."/>
            <person name="Detter J.C."/>
            <person name="Glavina del Rio T."/>
            <person name="Dalin E."/>
            <person name="Tice H."/>
            <person name="Pitluck S."/>
            <person name="Chertkov O."/>
            <person name="Brettin T."/>
            <person name="Bruce D."/>
            <person name="Han C."/>
            <person name="Tapia R."/>
            <person name="Gilna P."/>
            <person name="Schmutz J."/>
            <person name="Larimer F."/>
            <person name="Land M."/>
            <person name="Hauser L."/>
            <person name="Kyrpides N."/>
            <person name="Kim E."/>
            <person name="Stahl D."/>
            <person name="Richardson P."/>
        </authorList>
    </citation>
    <scope>NUCLEOTIDE SEQUENCE [LARGE SCALE GENOMIC DNA]</scope>
    <source>
        <strain evidence="15">EF01-2</strain>
    </source>
</reference>
<evidence type="ECO:0000256" key="10">
    <source>
        <dbReference type="ARBA" id="ARBA00023136"/>
    </source>
</evidence>
<comment type="subcellular location">
    <subcellularLocation>
        <location evidence="2">Membrane</location>
    </subcellularLocation>
</comment>
<dbReference type="GO" id="GO:0006099">
    <property type="term" value="P:tricarboxylic acid cycle"/>
    <property type="evidence" value="ECO:0007669"/>
    <property type="project" value="InterPro"/>
</dbReference>
<dbReference type="RefSeq" id="WP_011812043.1">
    <property type="nucleotide sequence ID" value="NC_008786.1"/>
</dbReference>
<dbReference type="InterPro" id="IPR014314">
    <property type="entry name" value="Succ_DH_cytb556"/>
</dbReference>
<keyword evidence="10 13" id="KW-0472">Membrane</keyword>
<evidence type="ECO:0000256" key="12">
    <source>
        <dbReference type="PIRSR" id="PIRSR000178-1"/>
    </source>
</evidence>
<dbReference type="GO" id="GO:0009055">
    <property type="term" value="F:electron transfer activity"/>
    <property type="evidence" value="ECO:0007669"/>
    <property type="project" value="InterPro"/>
</dbReference>
<dbReference type="GO" id="GO:0046872">
    <property type="term" value="F:metal ion binding"/>
    <property type="evidence" value="ECO:0007669"/>
    <property type="project" value="UniProtKB-KW"/>
</dbReference>
<keyword evidence="9 12" id="KW-0408">Iron</keyword>
<evidence type="ECO:0000256" key="7">
    <source>
        <dbReference type="ARBA" id="ARBA00022723"/>
    </source>
</evidence>
<comment type="similarity">
    <text evidence="3">Belongs to the cytochrome b560 family.</text>
</comment>
<feature type="transmembrane region" description="Helical" evidence="13">
    <location>
        <begin position="74"/>
        <end position="94"/>
    </location>
</feature>
<protein>
    <recommendedName>
        <fullName evidence="4">Succinate dehydrogenase cytochrome b556 subunit</fullName>
    </recommendedName>
</protein>
<feature type="transmembrane region" description="Helical" evidence="13">
    <location>
        <begin position="33"/>
        <end position="53"/>
    </location>
</feature>
<organism evidence="14 15">
    <name type="scientific">Verminephrobacter eiseniae (strain EF01-2)</name>
    <dbReference type="NCBI Taxonomy" id="391735"/>
    <lineage>
        <taxon>Bacteria</taxon>
        <taxon>Pseudomonadati</taxon>
        <taxon>Pseudomonadota</taxon>
        <taxon>Betaproteobacteria</taxon>
        <taxon>Burkholderiales</taxon>
        <taxon>Comamonadaceae</taxon>
        <taxon>Verminephrobacter</taxon>
    </lineage>
</organism>
<keyword evidence="5 12" id="KW-0349">Heme</keyword>
<dbReference type="KEGG" id="vei:Veis_4354"/>
<feature type="transmembrane region" description="Helical" evidence="13">
    <location>
        <begin position="122"/>
        <end position="141"/>
    </location>
</feature>
<evidence type="ECO:0000256" key="9">
    <source>
        <dbReference type="ARBA" id="ARBA00023004"/>
    </source>
</evidence>
<keyword evidence="8 13" id="KW-1133">Transmembrane helix</keyword>
<feature type="binding site" description="axial binding residue" evidence="12">
    <location>
        <position position="96"/>
    </location>
    <ligand>
        <name>heme</name>
        <dbReference type="ChEBI" id="CHEBI:30413"/>
        <note>ligand shared with second transmembrane subunit</note>
    </ligand>
    <ligandPart>
        <name>Fe</name>
        <dbReference type="ChEBI" id="CHEBI:18248"/>
    </ligandPart>
</feature>
<evidence type="ECO:0000256" key="5">
    <source>
        <dbReference type="ARBA" id="ARBA00022617"/>
    </source>
</evidence>
<evidence type="ECO:0000313" key="14">
    <source>
        <dbReference type="EMBL" id="ABM60057.1"/>
    </source>
</evidence>
<comment type="cofactor">
    <cofactor evidence="12">
        <name>heme</name>
        <dbReference type="ChEBI" id="CHEBI:30413"/>
    </cofactor>
    <text evidence="12">The heme is bound between the two transmembrane subunits.</text>
</comment>
<evidence type="ECO:0000256" key="13">
    <source>
        <dbReference type="SAM" id="Phobius"/>
    </source>
</evidence>
<evidence type="ECO:0000256" key="11">
    <source>
        <dbReference type="ARBA" id="ARBA00025912"/>
    </source>
</evidence>
<dbReference type="GO" id="GO:0016491">
    <property type="term" value="F:oxidoreductase activity"/>
    <property type="evidence" value="ECO:0007669"/>
    <property type="project" value="UniProtKB-KW"/>
</dbReference>
<dbReference type="STRING" id="391735.Veis_4354"/>
<dbReference type="GO" id="GO:0016020">
    <property type="term" value="C:membrane"/>
    <property type="evidence" value="ECO:0007669"/>
    <property type="project" value="UniProtKB-SubCell"/>
</dbReference>